<keyword evidence="3" id="KW-1185">Reference proteome</keyword>
<proteinExistence type="predicted"/>
<gene>
    <name evidence="2" type="ORF">GCM10025867_23080</name>
</gene>
<protein>
    <recommendedName>
        <fullName evidence="1">VOC domain-containing protein</fullName>
    </recommendedName>
</protein>
<reference evidence="3" key="1">
    <citation type="journal article" date="2019" name="Int. J. Syst. Evol. Microbiol.">
        <title>The Global Catalogue of Microorganisms (GCM) 10K type strain sequencing project: providing services to taxonomists for standard genome sequencing and annotation.</title>
        <authorList>
            <consortium name="The Broad Institute Genomics Platform"/>
            <consortium name="The Broad Institute Genome Sequencing Center for Infectious Disease"/>
            <person name="Wu L."/>
            <person name="Ma J."/>
        </authorList>
    </citation>
    <scope>NUCLEOTIDE SEQUENCE [LARGE SCALE GENOMIC DNA]</scope>
    <source>
        <strain evidence="3">NBRC 108728</strain>
    </source>
</reference>
<dbReference type="Proteomes" id="UP001321486">
    <property type="component" value="Chromosome"/>
</dbReference>
<evidence type="ECO:0000259" key="1">
    <source>
        <dbReference type="PROSITE" id="PS51819"/>
    </source>
</evidence>
<organism evidence="2 3">
    <name type="scientific">Frondihabitans sucicola</name>
    <dbReference type="NCBI Taxonomy" id="1268041"/>
    <lineage>
        <taxon>Bacteria</taxon>
        <taxon>Bacillati</taxon>
        <taxon>Actinomycetota</taxon>
        <taxon>Actinomycetes</taxon>
        <taxon>Micrococcales</taxon>
        <taxon>Microbacteriaceae</taxon>
        <taxon>Frondihabitans</taxon>
    </lineage>
</organism>
<dbReference type="SUPFAM" id="SSF54593">
    <property type="entry name" value="Glyoxalase/Bleomycin resistance protein/Dihydroxybiphenyl dioxygenase"/>
    <property type="match status" value="1"/>
</dbReference>
<accession>A0ABM8GPA6</accession>
<dbReference type="PROSITE" id="PS51819">
    <property type="entry name" value="VOC"/>
    <property type="match status" value="1"/>
</dbReference>
<evidence type="ECO:0000313" key="2">
    <source>
        <dbReference type="EMBL" id="BDZ50067.1"/>
    </source>
</evidence>
<dbReference type="InterPro" id="IPR029068">
    <property type="entry name" value="Glyas_Bleomycin-R_OHBP_Dase"/>
</dbReference>
<evidence type="ECO:0000313" key="3">
    <source>
        <dbReference type="Proteomes" id="UP001321486"/>
    </source>
</evidence>
<feature type="domain" description="VOC" evidence="1">
    <location>
        <begin position="2"/>
        <end position="116"/>
    </location>
</feature>
<dbReference type="RefSeq" id="WP_286343183.1">
    <property type="nucleotide sequence ID" value="NZ_AP027732.1"/>
</dbReference>
<dbReference type="InterPro" id="IPR037523">
    <property type="entry name" value="VOC_core"/>
</dbReference>
<sequence length="225" mass="23774">MRITRVVLDTSSLEEAAAYYSGVLELPVDRTDRIVSIRLGDGLLEFVEGEKGAAGAHHLAFLVAADAFDDATRWLRQRVPLLSLDGTDEFEGSAAWNSQSVYFDGPDGSILELIARRELASQPRAARAFSAADILGVSEVGVAVAGLPVVAGRLADAGVPPFRDTSETFAPTGGADGMLILVAPGRAWFPTTDRVAAERPITVYATGGMVGRHSLGEHAELVIEA</sequence>
<dbReference type="EMBL" id="AP027732">
    <property type="protein sequence ID" value="BDZ50067.1"/>
    <property type="molecule type" value="Genomic_DNA"/>
</dbReference>
<dbReference type="Gene3D" id="3.10.180.10">
    <property type="entry name" value="2,3-Dihydroxybiphenyl 1,2-Dioxygenase, domain 1"/>
    <property type="match status" value="1"/>
</dbReference>
<name>A0ABM8GPA6_9MICO</name>